<evidence type="ECO:0000313" key="2">
    <source>
        <dbReference type="Proteomes" id="UP000054683"/>
    </source>
</evidence>
<accession>A0A158JXZ5</accession>
<reference evidence="1 2" key="1">
    <citation type="submission" date="2016-01" db="EMBL/GenBank/DDBJ databases">
        <authorList>
            <person name="Oliw E.H."/>
        </authorList>
    </citation>
    <scope>NUCLEOTIDE SEQUENCE [LARGE SCALE GENOMIC DNA]</scope>
    <source>
        <strain evidence="1">LMG 27134</strain>
    </source>
</reference>
<name>A0A158JXZ5_9BURK</name>
<dbReference type="EMBL" id="FCOK02000129">
    <property type="protein sequence ID" value="SAL73110.1"/>
    <property type="molecule type" value="Genomic_DNA"/>
</dbReference>
<dbReference type="Proteomes" id="UP000054683">
    <property type="component" value="Unassembled WGS sequence"/>
</dbReference>
<dbReference type="AlphaFoldDB" id="A0A158JXZ5"/>
<sequence length="128" mass="14620">MEVPKQARFYAAHFKLDLIAQATEMLQSNDMLLLLDTDMAALRKLDDDLLRRRRTAGIGVFDISDQVFPTYGCERVIGDLETVAGRRLASPRWYGGEFLSPEGRRRVHLIRTGSSLRQSTVEESHRLQ</sequence>
<evidence type="ECO:0000313" key="1">
    <source>
        <dbReference type="EMBL" id="SAL73110.1"/>
    </source>
</evidence>
<organism evidence="1 2">
    <name type="scientific">Caballeronia udeis</name>
    <dbReference type="NCBI Taxonomy" id="1232866"/>
    <lineage>
        <taxon>Bacteria</taxon>
        <taxon>Pseudomonadati</taxon>
        <taxon>Pseudomonadota</taxon>
        <taxon>Betaproteobacteria</taxon>
        <taxon>Burkholderiales</taxon>
        <taxon>Burkholderiaceae</taxon>
        <taxon>Caballeronia</taxon>
    </lineage>
</organism>
<proteinExistence type="predicted"/>
<protein>
    <submittedName>
        <fullName evidence="1">Uncharacterized protein</fullName>
    </submittedName>
</protein>
<gene>
    <name evidence="1" type="ORF">AWB69_08922</name>
</gene>